<feature type="compositionally biased region" description="Polar residues" evidence="1">
    <location>
        <begin position="410"/>
        <end position="426"/>
    </location>
</feature>
<feature type="region of interest" description="Disordered" evidence="1">
    <location>
        <begin position="392"/>
        <end position="426"/>
    </location>
</feature>
<feature type="compositionally biased region" description="Polar residues" evidence="1">
    <location>
        <begin position="244"/>
        <end position="254"/>
    </location>
</feature>
<evidence type="ECO:0000313" key="3">
    <source>
        <dbReference type="EMBL" id="KAG5165928.1"/>
    </source>
</evidence>
<protein>
    <submittedName>
        <fullName evidence="3">Uncharacterized protein</fullName>
    </submittedName>
</protein>
<name>A0A8H7XUI1_PSICU</name>
<keyword evidence="2" id="KW-0472">Membrane</keyword>
<feature type="compositionally biased region" description="Basic and acidic residues" evidence="1">
    <location>
        <begin position="214"/>
        <end position="228"/>
    </location>
</feature>
<reference evidence="3" key="1">
    <citation type="submission" date="2021-02" db="EMBL/GenBank/DDBJ databases">
        <title>Psilocybe cubensis genome.</title>
        <authorList>
            <person name="Mckernan K.J."/>
            <person name="Crawford S."/>
            <person name="Trippe A."/>
            <person name="Kane L.T."/>
            <person name="Mclaughlin S."/>
        </authorList>
    </citation>
    <scope>NUCLEOTIDE SEQUENCE [LARGE SCALE GENOMIC DNA]</scope>
    <source>
        <strain evidence="3">MGC-MH-2018</strain>
    </source>
</reference>
<feature type="compositionally biased region" description="Basic and acidic residues" evidence="1">
    <location>
        <begin position="392"/>
        <end position="409"/>
    </location>
</feature>
<feature type="region of interest" description="Disordered" evidence="1">
    <location>
        <begin position="346"/>
        <end position="376"/>
    </location>
</feature>
<dbReference type="EMBL" id="JAFIQS010000009">
    <property type="protein sequence ID" value="KAG5165928.1"/>
    <property type="molecule type" value="Genomic_DNA"/>
</dbReference>
<feature type="transmembrane region" description="Helical" evidence="2">
    <location>
        <begin position="878"/>
        <end position="899"/>
    </location>
</feature>
<feature type="region of interest" description="Disordered" evidence="1">
    <location>
        <begin position="675"/>
        <end position="732"/>
    </location>
</feature>
<feature type="region of interest" description="Disordered" evidence="1">
    <location>
        <begin position="20"/>
        <end position="49"/>
    </location>
</feature>
<accession>A0A8H7XUI1</accession>
<proteinExistence type="predicted"/>
<comment type="caution">
    <text evidence="3">The sequence shown here is derived from an EMBL/GenBank/DDBJ whole genome shotgun (WGS) entry which is preliminary data.</text>
</comment>
<feature type="region of interest" description="Disordered" evidence="1">
    <location>
        <begin position="767"/>
        <end position="798"/>
    </location>
</feature>
<evidence type="ECO:0000256" key="2">
    <source>
        <dbReference type="SAM" id="Phobius"/>
    </source>
</evidence>
<feature type="compositionally biased region" description="Low complexity" evidence="1">
    <location>
        <begin position="770"/>
        <end position="798"/>
    </location>
</feature>
<feature type="compositionally biased region" description="Basic and acidic residues" evidence="1">
    <location>
        <begin position="1006"/>
        <end position="1019"/>
    </location>
</feature>
<feature type="region of interest" description="Disordered" evidence="1">
    <location>
        <begin position="949"/>
        <end position="993"/>
    </location>
</feature>
<organism evidence="3">
    <name type="scientific">Psilocybe cubensis</name>
    <name type="common">Psychedelic mushroom</name>
    <name type="synonym">Stropharia cubensis</name>
    <dbReference type="NCBI Taxonomy" id="181762"/>
    <lineage>
        <taxon>Eukaryota</taxon>
        <taxon>Fungi</taxon>
        <taxon>Dikarya</taxon>
        <taxon>Basidiomycota</taxon>
        <taxon>Agaricomycotina</taxon>
        <taxon>Agaricomycetes</taxon>
        <taxon>Agaricomycetidae</taxon>
        <taxon>Agaricales</taxon>
        <taxon>Agaricineae</taxon>
        <taxon>Strophariaceae</taxon>
        <taxon>Psilocybe</taxon>
    </lineage>
</organism>
<feature type="compositionally biased region" description="Acidic residues" evidence="1">
    <location>
        <begin position="697"/>
        <end position="729"/>
    </location>
</feature>
<dbReference type="AlphaFoldDB" id="A0A8H7XUI1"/>
<evidence type="ECO:0000256" key="1">
    <source>
        <dbReference type="SAM" id="MobiDB-lite"/>
    </source>
</evidence>
<dbReference type="OrthoDB" id="3251367at2759"/>
<feature type="transmembrane region" description="Helical" evidence="2">
    <location>
        <begin position="1116"/>
        <end position="1140"/>
    </location>
</feature>
<sequence>MFSFLSQLRLPSIGIGAQTQLQEEDDDVSSSGRSLTLPFPVTESSTKKTAASTAAKREWMASHPIAPSTAGANGFNISKPIPRTANALTAFDTEFPAPPTGLGEQVHVFGQVRPIRATPPFSGAVQGPAWYEQDKSSPQASVSPPHIVRINSTIESQSINANKQAEGGSVNPPPSRPVYKYTSYPNPSAYAQPYPTSGGSSGIASAKSGQMHSTVDRDEHDNESEHEFYTSPFDDTDPLGALPPSTTGKSSMTKSRWNLKLQLHSSGAQSTPSLLVGSGTSQANRLHALPHFASQNPLKKGIPYGHKVTLNEDGQILPVDVDTDVYNNAYNYPLAKQLSPIAEQDYTSPTTATGDTESRSISLRFGKGGDGNLSKASLGTESPISVALAGATKKEQGGVSDVMEREPTRNRSGSVGSMGNGHNLSRAGSISRSIVVLPGSTNGSPIGSLMPEVFIPGPSPIHASPFITRHLNRTVSQTSSKSDSHMQGQVTPTAVNFQGQTPAPPRAVAQLSTGSIQRSATAINTPNGIAYGRETIQTPISAGTTSSTPTGPYYTPTSTLQTPTVAQAPTPTSPFTAGGIGVGAGVSSGPAVTLAPPPAAVTTNTLYPTYPVGSVESAAYPTTTPTPRLPKIPSIPNIPPLDLRFSLLGSVGPRASREMRMERVAASAAAASAAHRRSLGGDVEKMPVIPGSVEGHYEEESEDDYLEEEDDEEEEEGGEAEEDDSEEYDRESLHAESFVTAGTNEDANVGGESNVHDPELGVELSDLGKQSRSGSQSTSGSLHSRAPSASAPLSSSSRCLPATTLEPVAGTSSAPKSATGESFIHRRWDRDAALGFGSISSSPTTFRAKGQDSRWPTRLFSTTFFSSSSSPTATFTPAFWAFWLGFICPVLWLVGGWHFTNAGELPPKYTMWEWYFWSSRWSIEGFKAGLTRMFAWRWLPWVRRAAANAEKERKRGSHQSGQSDIGDGTMAQRRKGKRRSSSSQQSKKARAGKVFPSLPQWVAEKQSTDDGRMRLNDPKRSLRGISFGYPFISRPPMGSQDSCGTPGDITVPAPPAVAAGASTSTSSSVSKLKKHVVDVVSKPNRALDLLYGVQLKEVRGRPESGRRMFDPWIQRCRYAFCYAMLLLAAGLCTASVYLIAINTKKLEQ</sequence>
<keyword evidence="2" id="KW-1133">Transmembrane helix</keyword>
<feature type="region of interest" description="Disordered" evidence="1">
    <location>
        <begin position="1000"/>
        <end position="1019"/>
    </location>
</feature>
<feature type="compositionally biased region" description="Polar residues" evidence="1">
    <location>
        <begin position="346"/>
        <end position="361"/>
    </location>
</feature>
<gene>
    <name evidence="3" type="ORF">JR316_009515</name>
</gene>
<keyword evidence="2" id="KW-0812">Transmembrane</keyword>
<feature type="region of interest" description="Disordered" evidence="1">
    <location>
        <begin position="162"/>
        <end position="254"/>
    </location>
</feature>